<protein>
    <submittedName>
        <fullName evidence="1">Uncharacterized protein</fullName>
    </submittedName>
</protein>
<gene>
    <name evidence="1" type="ORF">OPT61_g457</name>
</gene>
<keyword evidence="2" id="KW-1185">Reference proteome</keyword>
<reference evidence="1" key="1">
    <citation type="submission" date="2022-11" db="EMBL/GenBank/DDBJ databases">
        <title>Genome Sequence of Boeremia exigua.</title>
        <authorList>
            <person name="Buettner E."/>
        </authorList>
    </citation>
    <scope>NUCLEOTIDE SEQUENCE</scope>
    <source>
        <strain evidence="1">CU02</strain>
    </source>
</reference>
<accession>A0ACC2ITN2</accession>
<evidence type="ECO:0000313" key="2">
    <source>
        <dbReference type="Proteomes" id="UP001153331"/>
    </source>
</evidence>
<comment type="caution">
    <text evidence="1">The sequence shown here is derived from an EMBL/GenBank/DDBJ whole genome shotgun (WGS) entry which is preliminary data.</text>
</comment>
<dbReference type="Proteomes" id="UP001153331">
    <property type="component" value="Unassembled WGS sequence"/>
</dbReference>
<name>A0ACC2ITN2_9PLEO</name>
<dbReference type="EMBL" id="JAPHNI010000015">
    <property type="protein sequence ID" value="KAJ8118576.1"/>
    <property type="molecule type" value="Genomic_DNA"/>
</dbReference>
<evidence type="ECO:0000313" key="1">
    <source>
        <dbReference type="EMBL" id="KAJ8118576.1"/>
    </source>
</evidence>
<proteinExistence type="predicted"/>
<organism evidence="1 2">
    <name type="scientific">Boeremia exigua</name>
    <dbReference type="NCBI Taxonomy" id="749465"/>
    <lineage>
        <taxon>Eukaryota</taxon>
        <taxon>Fungi</taxon>
        <taxon>Dikarya</taxon>
        <taxon>Ascomycota</taxon>
        <taxon>Pezizomycotina</taxon>
        <taxon>Dothideomycetes</taxon>
        <taxon>Pleosporomycetidae</taxon>
        <taxon>Pleosporales</taxon>
        <taxon>Pleosporineae</taxon>
        <taxon>Didymellaceae</taxon>
        <taxon>Boeremia</taxon>
    </lineage>
</organism>
<sequence length="739" mass="82573">MEIILGKTEKPGPHYMLIASPVDAAKKRGRKRKHQTSIDKDTTETSPSNSTGIQLEHHQEDEVLPSIDDCEQHSDNHLIDTTFHEISTGEASNERRAGRPSLAGLPSGLLLSTGSQVTLNHPPGHIRSHGSTTRPELLRQYHAPDPTSSQRSEYACLASLLPHLEGVVQPQLAHKLLQLYFAPPEGTLFHNASPYVLTPILRKDSVLNPASNRSTTPALLATMIWVSAQTASLPQLLAPGSRATLCCKLQDLVFKLLHERDLDNWQRVSGRLVQKAWYSPSDTENSNAWQVPSPVIDDVICLILISIVLSGGDFKRDSLPWWNKAVRLIDTMQLHQMDHPDAELNDNKDVDFSHGTETCRRSHSAEAQEEMRRTFWLAFALDRHLALSYNGNLSIVDGESHVYIPIPERIWQSNAGNCTQDQSHRQLGPPAVVTGTGFFEFFLPLMVLLGDIINLRRRRHHPRLGTLDDDGSIALLEKLLERCKESIDDLQRQNDSETGPNASRNNSLLTQDGGAVLQGATPGSTVPLPADESNNDRRSSRTRLVTAYAHFILHVLFILLHGEWDALTMLAWLPAANSHSEWITSSSFHKCSSHAVFASEAISSILRIDPELIFMPYLFGIYLFHGSLVLLLFADRMPAVHGGSNDAVEAACETIIRAHEACIVTLNTEFQRVFKRVMRATLMVVKDQNKTGWPYDTNRESDRSGCEENAETVREKIVDTRKEMLRLYRWNQGGRGLAI</sequence>